<sequence>MGIDELVRPEVTWGEILRQRWFDSCVEQIFTEILWGSVLWVGMLALSFMSLPLVHIPRFKTRLVKRPLTQVGTVRDFSLIKRIKALPNGKCDCWLIAFETSKTIHQCIFGKLN</sequence>
<keyword evidence="1" id="KW-0812">Transmembrane</keyword>
<dbReference type="Proteomes" id="UP001604277">
    <property type="component" value="Unassembled WGS sequence"/>
</dbReference>
<feature type="transmembrane region" description="Helical" evidence="1">
    <location>
        <begin position="33"/>
        <end position="56"/>
    </location>
</feature>
<protein>
    <submittedName>
        <fullName evidence="2">Uncharacterized protein</fullName>
    </submittedName>
</protein>
<dbReference type="AlphaFoldDB" id="A0ABD1SB91"/>
<reference evidence="3" key="1">
    <citation type="submission" date="2024-07" db="EMBL/GenBank/DDBJ databases">
        <title>Two chromosome-level genome assemblies of Korean endemic species Abeliophyllum distichum and Forsythia ovata (Oleaceae).</title>
        <authorList>
            <person name="Jang H."/>
        </authorList>
    </citation>
    <scope>NUCLEOTIDE SEQUENCE [LARGE SCALE GENOMIC DNA]</scope>
</reference>
<keyword evidence="1" id="KW-1133">Transmembrane helix</keyword>
<gene>
    <name evidence="2" type="ORF">Fot_40759</name>
</gene>
<proteinExistence type="predicted"/>
<evidence type="ECO:0000256" key="1">
    <source>
        <dbReference type="SAM" id="Phobius"/>
    </source>
</evidence>
<name>A0ABD1SB91_9LAMI</name>
<accession>A0ABD1SB91</accession>
<evidence type="ECO:0000313" key="2">
    <source>
        <dbReference type="EMBL" id="KAL2497002.1"/>
    </source>
</evidence>
<organism evidence="2 3">
    <name type="scientific">Forsythia ovata</name>
    <dbReference type="NCBI Taxonomy" id="205694"/>
    <lineage>
        <taxon>Eukaryota</taxon>
        <taxon>Viridiplantae</taxon>
        <taxon>Streptophyta</taxon>
        <taxon>Embryophyta</taxon>
        <taxon>Tracheophyta</taxon>
        <taxon>Spermatophyta</taxon>
        <taxon>Magnoliopsida</taxon>
        <taxon>eudicotyledons</taxon>
        <taxon>Gunneridae</taxon>
        <taxon>Pentapetalae</taxon>
        <taxon>asterids</taxon>
        <taxon>lamiids</taxon>
        <taxon>Lamiales</taxon>
        <taxon>Oleaceae</taxon>
        <taxon>Forsythieae</taxon>
        <taxon>Forsythia</taxon>
    </lineage>
</organism>
<comment type="caution">
    <text evidence="2">The sequence shown here is derived from an EMBL/GenBank/DDBJ whole genome shotgun (WGS) entry which is preliminary data.</text>
</comment>
<keyword evidence="1" id="KW-0472">Membrane</keyword>
<dbReference type="EMBL" id="JBFOLJ010000011">
    <property type="protein sequence ID" value="KAL2497002.1"/>
    <property type="molecule type" value="Genomic_DNA"/>
</dbReference>
<keyword evidence="3" id="KW-1185">Reference proteome</keyword>
<evidence type="ECO:0000313" key="3">
    <source>
        <dbReference type="Proteomes" id="UP001604277"/>
    </source>
</evidence>